<dbReference type="GO" id="GO:0070063">
    <property type="term" value="F:RNA polymerase binding"/>
    <property type="evidence" value="ECO:0007669"/>
    <property type="project" value="InterPro"/>
</dbReference>
<dbReference type="InterPro" id="IPR036953">
    <property type="entry name" value="GreA/GreB_C_sf"/>
</dbReference>
<keyword evidence="1" id="KW-0648">Protein biosynthesis</keyword>
<keyword evidence="1" id="KW-0251">Elongation factor</keyword>
<dbReference type="AlphaFoldDB" id="A0A2N8SYW5"/>
<dbReference type="PIRSF" id="PIRSF006092">
    <property type="entry name" value="GreA_GreB"/>
    <property type="match status" value="1"/>
</dbReference>
<dbReference type="Gene3D" id="3.10.50.30">
    <property type="entry name" value="Transcription elongation factor, GreA/GreB, C-terminal domain"/>
    <property type="match status" value="1"/>
</dbReference>
<name>A0A2N8SYW5_STUST</name>
<organism evidence="1 2">
    <name type="scientific">Stutzerimonas stutzeri</name>
    <name type="common">Pseudomonas stutzeri</name>
    <dbReference type="NCBI Taxonomy" id="316"/>
    <lineage>
        <taxon>Bacteria</taxon>
        <taxon>Pseudomonadati</taxon>
        <taxon>Pseudomonadota</taxon>
        <taxon>Gammaproteobacteria</taxon>
        <taxon>Pseudomonadales</taxon>
        <taxon>Pseudomonadaceae</taxon>
        <taxon>Stutzerimonas</taxon>
    </lineage>
</organism>
<evidence type="ECO:0000313" key="1">
    <source>
        <dbReference type="EMBL" id="PNG07696.1"/>
    </source>
</evidence>
<sequence>MDKIHLQTLIIDKLQADLRIAKDALRASHEAATHAESKAENKYDTRGLEAAYLADGQRRRVEEIEAALASYRNLPVRDLTDEPIRLGGLVSIELGGSCRWVFLGPDAAGLSVTMGQTEVLVISPHAPLGRALLGCREGDEGELRVEGRPQPYCVLTIC</sequence>
<dbReference type="GO" id="GO:0003746">
    <property type="term" value="F:translation elongation factor activity"/>
    <property type="evidence" value="ECO:0007669"/>
    <property type="project" value="UniProtKB-KW"/>
</dbReference>
<reference evidence="1 2" key="1">
    <citation type="submission" date="2018-01" db="EMBL/GenBank/DDBJ databases">
        <title>Denitrification phenotypes of diverse strains of Pseudomonas stutzeri.</title>
        <authorList>
            <person name="Milligan D.A."/>
            <person name="Bergaust L."/>
            <person name="Bakken L.R."/>
            <person name="Frostegard A."/>
        </authorList>
    </citation>
    <scope>NUCLEOTIDE SEQUENCE [LARGE SCALE GENOMIC DNA]</scope>
    <source>
        <strain evidence="1 2">28a3</strain>
    </source>
</reference>
<dbReference type="GO" id="GO:0003677">
    <property type="term" value="F:DNA binding"/>
    <property type="evidence" value="ECO:0007669"/>
    <property type="project" value="InterPro"/>
</dbReference>
<dbReference type="OrthoDB" id="5293337at2"/>
<evidence type="ECO:0000313" key="2">
    <source>
        <dbReference type="Proteomes" id="UP000235897"/>
    </source>
</evidence>
<proteinExistence type="predicted"/>
<gene>
    <name evidence="1" type="ORF">CXL00_01120</name>
</gene>
<dbReference type="Proteomes" id="UP000235897">
    <property type="component" value="Unassembled WGS sequence"/>
</dbReference>
<comment type="caution">
    <text evidence="1">The sequence shown here is derived from an EMBL/GenBank/DDBJ whole genome shotgun (WGS) entry which is preliminary data.</text>
</comment>
<accession>A0A2N8SYW5</accession>
<dbReference type="RefSeq" id="WP_021206864.1">
    <property type="nucleotide sequence ID" value="NZ_POUW01000001.1"/>
</dbReference>
<dbReference type="EMBL" id="POUW01000001">
    <property type="protein sequence ID" value="PNG07696.1"/>
    <property type="molecule type" value="Genomic_DNA"/>
</dbReference>
<dbReference type="InterPro" id="IPR023459">
    <property type="entry name" value="Tscrpt_elong_fac_GreA/B_fam"/>
</dbReference>
<protein>
    <submittedName>
        <fullName evidence="1">Transcription elongation factor GreAB</fullName>
    </submittedName>
</protein>
<dbReference type="GO" id="GO:0032784">
    <property type="term" value="P:regulation of DNA-templated transcription elongation"/>
    <property type="evidence" value="ECO:0007669"/>
    <property type="project" value="InterPro"/>
</dbReference>
<dbReference type="SUPFAM" id="SSF54534">
    <property type="entry name" value="FKBP-like"/>
    <property type="match status" value="1"/>
</dbReference>